<evidence type="ECO:0000313" key="4">
    <source>
        <dbReference type="EMBL" id="GER00500.1"/>
    </source>
</evidence>
<dbReference type="GO" id="GO:0044781">
    <property type="term" value="P:bacterial-type flagellum organization"/>
    <property type="evidence" value="ECO:0007669"/>
    <property type="project" value="UniProtKB-KW"/>
</dbReference>
<sequence>MEKKSTDPVQTLRDGKQLTPSLRIERAGSGETLMALKLSLKPGEKFVVNGAVIANGDRRSSLVIQNKVSILREKDIMRQEDVNTPARRIYFPIMLCYLDPDSRSKYIEEFMTRMTEFMSVVEDPEAKARCIEISADVMNSNYYRALMTCKKLFDYEKKRLEYVP</sequence>
<organism evidence="4 5">
    <name type="scientific">Iodidimonas gelatinilytica</name>
    <dbReference type="NCBI Taxonomy" id="1236966"/>
    <lineage>
        <taxon>Bacteria</taxon>
        <taxon>Pseudomonadati</taxon>
        <taxon>Pseudomonadota</taxon>
        <taxon>Alphaproteobacteria</taxon>
        <taxon>Iodidimonadales</taxon>
        <taxon>Iodidimonadaceae</taxon>
        <taxon>Iodidimonas</taxon>
    </lineage>
</organism>
<name>A0A5A7MZH3_9PROT</name>
<accession>A0A5A7MZH3</accession>
<dbReference type="InterPro" id="IPR009967">
    <property type="entry name" value="Flagellum_FlbT"/>
</dbReference>
<keyword evidence="1" id="KW-0678">Repressor</keyword>
<proteinExistence type="predicted"/>
<keyword evidence="5" id="KW-1185">Reference proteome</keyword>
<dbReference type="NCBIfam" id="NF001995">
    <property type="entry name" value="PRK00794.1-1"/>
    <property type="match status" value="1"/>
</dbReference>
<dbReference type="GO" id="GO:1902209">
    <property type="term" value="P:negative regulation of bacterial-type flagellum assembly"/>
    <property type="evidence" value="ECO:0007669"/>
    <property type="project" value="InterPro"/>
</dbReference>
<reference evidence="4 5" key="1">
    <citation type="submission" date="2019-09" db="EMBL/GenBank/DDBJ databases">
        <title>NBRP : Genome information of microbial organism related human and environment.</title>
        <authorList>
            <person name="Hattori M."/>
            <person name="Oshima K."/>
            <person name="Inaba H."/>
            <person name="Suda W."/>
            <person name="Sakamoto M."/>
            <person name="Iino T."/>
            <person name="Kitahara M."/>
            <person name="Oshida Y."/>
            <person name="Iida T."/>
            <person name="Kudo T."/>
            <person name="Itoh T."/>
            <person name="Ohkuma M."/>
        </authorList>
    </citation>
    <scope>NUCLEOTIDE SEQUENCE [LARGE SCALE GENOMIC DNA]</scope>
    <source>
        <strain evidence="4 5">Mie-1</strain>
    </source>
</reference>
<gene>
    <name evidence="4" type="primary">flbT</name>
    <name evidence="4" type="ORF">JCM17845_11230</name>
</gene>
<dbReference type="GO" id="GO:0006402">
    <property type="term" value="P:mRNA catabolic process"/>
    <property type="evidence" value="ECO:0007669"/>
    <property type="project" value="InterPro"/>
</dbReference>
<evidence type="ECO:0000256" key="3">
    <source>
        <dbReference type="ARBA" id="ARBA00022884"/>
    </source>
</evidence>
<comment type="caution">
    <text evidence="4">The sequence shown here is derived from an EMBL/GenBank/DDBJ whole genome shotgun (WGS) entry which is preliminary data.</text>
</comment>
<dbReference type="GO" id="GO:0048027">
    <property type="term" value="F:mRNA 5'-UTR binding"/>
    <property type="evidence" value="ECO:0007669"/>
    <property type="project" value="InterPro"/>
</dbReference>
<protein>
    <submittedName>
        <fullName evidence="4">Flagellum biosynthesis repressor protein FlbT</fullName>
    </submittedName>
</protein>
<dbReference type="Proteomes" id="UP000325187">
    <property type="component" value="Unassembled WGS sequence"/>
</dbReference>
<keyword evidence="2" id="KW-1005">Bacterial flagellum biogenesis</keyword>
<keyword evidence="3" id="KW-0694">RNA-binding</keyword>
<dbReference type="AlphaFoldDB" id="A0A5A7MZH3"/>
<evidence type="ECO:0000313" key="5">
    <source>
        <dbReference type="Proteomes" id="UP000325187"/>
    </source>
</evidence>
<dbReference type="EMBL" id="BKCM01000004">
    <property type="protein sequence ID" value="GER00500.1"/>
    <property type="molecule type" value="Genomic_DNA"/>
</dbReference>
<dbReference type="Pfam" id="PF07378">
    <property type="entry name" value="FlbT"/>
    <property type="match status" value="1"/>
</dbReference>
<evidence type="ECO:0000256" key="1">
    <source>
        <dbReference type="ARBA" id="ARBA00022491"/>
    </source>
</evidence>
<evidence type="ECO:0000256" key="2">
    <source>
        <dbReference type="ARBA" id="ARBA00022795"/>
    </source>
</evidence>